<sequence length="316" mass="34646">MEVRSAALVEHRTTPPRQHVSNRGNQAEEVQRLQSLSEAESEEKERRLQSLPDAGSQDDQRFPTAGESTIRETHAADQTRAPLARETDDRRGVLDGETLPSPDVAPPSGLADDARTPRNAGATERQKSASASSDATPLPLPGESQPRCVDGSNGDELRRMGKGRSETERASTDVSSERRPRASQAEVPSVRERNSDVGVKEDLLEEGDGRETSRDIERGDNEQEEEEEEHAEEMEDESREEDEKEKEGDSKQEEEEKKEGGPPARNGGEIGCSSRRCVDRGRCRTVQTEGVAAAAAAAAACETWRRRMRYGPCSAA</sequence>
<feature type="compositionally biased region" description="Basic and acidic residues" evidence="1">
    <location>
        <begin position="189"/>
        <end position="221"/>
    </location>
</feature>
<gene>
    <name evidence="3 4 5" type="primary">LOC106815252</name>
</gene>
<evidence type="ECO:0000313" key="2">
    <source>
        <dbReference type="Proteomes" id="UP000695022"/>
    </source>
</evidence>
<feature type="region of interest" description="Disordered" evidence="1">
    <location>
        <begin position="1"/>
        <end position="275"/>
    </location>
</feature>
<dbReference type="RefSeq" id="XP_014675172.1">
    <property type="nucleotide sequence ID" value="XM_014819686.1"/>
</dbReference>
<accession>A0ABM1ESK1</accession>
<feature type="compositionally biased region" description="Basic and acidic residues" evidence="1">
    <location>
        <begin position="155"/>
        <end position="180"/>
    </location>
</feature>
<feature type="compositionally biased region" description="Basic and acidic residues" evidence="1">
    <location>
        <begin position="1"/>
        <end position="13"/>
    </location>
</feature>
<organism evidence="2 3">
    <name type="scientific">Priapulus caudatus</name>
    <name type="common">Priapulid worm</name>
    <dbReference type="NCBI Taxonomy" id="37621"/>
    <lineage>
        <taxon>Eukaryota</taxon>
        <taxon>Metazoa</taxon>
        <taxon>Ecdysozoa</taxon>
        <taxon>Scalidophora</taxon>
        <taxon>Priapulida</taxon>
        <taxon>Priapulimorpha</taxon>
        <taxon>Priapulimorphida</taxon>
        <taxon>Priapulidae</taxon>
        <taxon>Priapulus</taxon>
    </lineage>
</organism>
<feature type="compositionally biased region" description="Basic and acidic residues" evidence="1">
    <location>
        <begin position="245"/>
        <end position="260"/>
    </location>
</feature>
<name>A0ABM1ESK1_PRICU</name>
<evidence type="ECO:0000256" key="1">
    <source>
        <dbReference type="SAM" id="MobiDB-lite"/>
    </source>
</evidence>
<protein>
    <submittedName>
        <fullName evidence="3 4">Glutamic acid-rich protein-like</fullName>
    </submittedName>
</protein>
<evidence type="ECO:0000313" key="3">
    <source>
        <dbReference type="RefSeq" id="XP_014675172.1"/>
    </source>
</evidence>
<keyword evidence="2" id="KW-1185">Reference proteome</keyword>
<feature type="compositionally biased region" description="Basic and acidic residues" evidence="1">
    <location>
        <begin position="69"/>
        <end position="94"/>
    </location>
</feature>
<proteinExistence type="predicted"/>
<dbReference type="GeneID" id="106815252"/>
<dbReference type="Proteomes" id="UP000695022">
    <property type="component" value="Unplaced"/>
</dbReference>
<feature type="compositionally biased region" description="Polar residues" evidence="1">
    <location>
        <begin position="15"/>
        <end position="25"/>
    </location>
</feature>
<evidence type="ECO:0000313" key="4">
    <source>
        <dbReference type="RefSeq" id="XP_014675173.1"/>
    </source>
</evidence>
<reference evidence="3 4" key="1">
    <citation type="submission" date="2025-05" db="UniProtKB">
        <authorList>
            <consortium name="RefSeq"/>
        </authorList>
    </citation>
    <scope>IDENTIFICATION</scope>
</reference>
<dbReference type="RefSeq" id="XP_014675173.1">
    <property type="nucleotide sequence ID" value="XM_014819687.1"/>
</dbReference>
<dbReference type="RefSeq" id="XP_014675174.1">
    <property type="nucleotide sequence ID" value="XM_014819688.1"/>
</dbReference>
<evidence type="ECO:0000313" key="5">
    <source>
        <dbReference type="RefSeq" id="XP_014675174.1"/>
    </source>
</evidence>
<feature type="compositionally biased region" description="Acidic residues" evidence="1">
    <location>
        <begin position="222"/>
        <end position="244"/>
    </location>
</feature>